<reference evidence="2" key="2">
    <citation type="submission" date="2015-01" db="EMBL/GenBank/DDBJ databases">
        <title>Evolutionary Origins and Diversification of the Mycorrhizal Mutualists.</title>
        <authorList>
            <consortium name="DOE Joint Genome Institute"/>
            <consortium name="Mycorrhizal Genomics Consortium"/>
            <person name="Kohler A."/>
            <person name="Kuo A."/>
            <person name="Nagy L.G."/>
            <person name="Floudas D."/>
            <person name="Copeland A."/>
            <person name="Barry K.W."/>
            <person name="Cichocki N."/>
            <person name="Veneault-Fourrey C."/>
            <person name="LaButti K."/>
            <person name="Lindquist E.A."/>
            <person name="Lipzen A."/>
            <person name="Lundell T."/>
            <person name="Morin E."/>
            <person name="Murat C."/>
            <person name="Riley R."/>
            <person name="Ohm R."/>
            <person name="Sun H."/>
            <person name="Tunlid A."/>
            <person name="Henrissat B."/>
            <person name="Grigoriev I.V."/>
            <person name="Hibbett D.S."/>
            <person name="Martin F."/>
        </authorList>
    </citation>
    <scope>NUCLEOTIDE SEQUENCE [LARGE SCALE GENOMIC DNA]</scope>
    <source>
        <strain evidence="2">h7</strain>
    </source>
</reference>
<reference evidence="1 2" key="1">
    <citation type="submission" date="2014-04" db="EMBL/GenBank/DDBJ databases">
        <authorList>
            <consortium name="DOE Joint Genome Institute"/>
            <person name="Kuo A."/>
            <person name="Gay G."/>
            <person name="Dore J."/>
            <person name="Kohler A."/>
            <person name="Nagy L.G."/>
            <person name="Floudas D."/>
            <person name="Copeland A."/>
            <person name="Barry K.W."/>
            <person name="Cichocki N."/>
            <person name="Veneault-Fourrey C."/>
            <person name="LaButti K."/>
            <person name="Lindquist E.A."/>
            <person name="Lipzen A."/>
            <person name="Lundell T."/>
            <person name="Morin E."/>
            <person name="Murat C."/>
            <person name="Sun H."/>
            <person name="Tunlid A."/>
            <person name="Henrissat B."/>
            <person name="Grigoriev I.V."/>
            <person name="Hibbett D.S."/>
            <person name="Martin F."/>
            <person name="Nordberg H.P."/>
            <person name="Cantor M.N."/>
            <person name="Hua S.X."/>
        </authorList>
    </citation>
    <scope>NUCLEOTIDE SEQUENCE [LARGE SCALE GENOMIC DNA]</scope>
    <source>
        <strain evidence="2">h7</strain>
    </source>
</reference>
<evidence type="ECO:0000313" key="2">
    <source>
        <dbReference type="Proteomes" id="UP000053424"/>
    </source>
</evidence>
<dbReference type="AlphaFoldDB" id="A0A0C3BY35"/>
<name>A0A0C3BY35_HEBCY</name>
<protein>
    <submittedName>
        <fullName evidence="1">Uncharacterized protein</fullName>
    </submittedName>
</protein>
<dbReference type="Proteomes" id="UP000053424">
    <property type="component" value="Unassembled WGS sequence"/>
</dbReference>
<accession>A0A0C3BY35</accession>
<gene>
    <name evidence="1" type="ORF">M413DRAFT_448862</name>
</gene>
<dbReference type="OrthoDB" id="10657713at2759"/>
<dbReference type="EMBL" id="KN831801">
    <property type="protein sequence ID" value="KIM36964.1"/>
    <property type="molecule type" value="Genomic_DNA"/>
</dbReference>
<keyword evidence="2" id="KW-1185">Reference proteome</keyword>
<dbReference type="HOGENOM" id="CLU_1845339_0_0_1"/>
<evidence type="ECO:0000313" key="1">
    <source>
        <dbReference type="EMBL" id="KIM36964.1"/>
    </source>
</evidence>
<sequence>MSSTTAMSSTIAMSLAQQRFPGHACPQHCYPPPYRWGAKIYDAFIAGKGWKNFFHVLTVIGEKPSETDDIFAKYSDKIYNEVYNRTEGVVIQIAVATPVETVMSPDRKEFTVIILGPPGTRPTEKQRQIVADLLGLDIKEIMEVYPVDSDNYDF</sequence>
<organism evidence="1 2">
    <name type="scientific">Hebeloma cylindrosporum</name>
    <dbReference type="NCBI Taxonomy" id="76867"/>
    <lineage>
        <taxon>Eukaryota</taxon>
        <taxon>Fungi</taxon>
        <taxon>Dikarya</taxon>
        <taxon>Basidiomycota</taxon>
        <taxon>Agaricomycotina</taxon>
        <taxon>Agaricomycetes</taxon>
        <taxon>Agaricomycetidae</taxon>
        <taxon>Agaricales</taxon>
        <taxon>Agaricineae</taxon>
        <taxon>Hymenogastraceae</taxon>
        <taxon>Hebeloma</taxon>
    </lineage>
</organism>
<proteinExistence type="predicted"/>